<dbReference type="AlphaFoldDB" id="A0A0J8BD82"/>
<dbReference type="PROSITE" id="PS51375">
    <property type="entry name" value="PPR"/>
    <property type="match status" value="5"/>
</dbReference>
<dbReference type="InterPro" id="IPR046960">
    <property type="entry name" value="PPR_At4g14850-like_plant"/>
</dbReference>
<feature type="repeat" description="PPR" evidence="3">
    <location>
        <begin position="394"/>
        <end position="424"/>
    </location>
</feature>
<dbReference type="KEGG" id="bvg:104907783"/>
<reference evidence="4 5" key="1">
    <citation type="journal article" date="2014" name="Nature">
        <title>The genome of the recently domesticated crop plant sugar beet (Beta vulgaris).</title>
        <authorList>
            <person name="Dohm J.C."/>
            <person name="Minoche A.E."/>
            <person name="Holtgrawe D."/>
            <person name="Capella-Gutierrez S."/>
            <person name="Zakrzewski F."/>
            <person name="Tafer H."/>
            <person name="Rupp O."/>
            <person name="Sorensen T.R."/>
            <person name="Stracke R."/>
            <person name="Reinhardt R."/>
            <person name="Goesmann A."/>
            <person name="Kraft T."/>
            <person name="Schulz B."/>
            <person name="Stadler P.F."/>
            <person name="Schmidt T."/>
            <person name="Gabaldon T."/>
            <person name="Lehrach H."/>
            <person name="Weisshaar B."/>
            <person name="Himmelbauer H."/>
        </authorList>
    </citation>
    <scope>NUCLEOTIDE SEQUENCE [LARGE SCALE GENOMIC DNA]</scope>
    <source>
        <tissue evidence="4">Taproot</tissue>
    </source>
</reference>
<dbReference type="OrthoDB" id="185373at2759"/>
<dbReference type="InterPro" id="IPR046848">
    <property type="entry name" value="E_motif"/>
</dbReference>
<sequence length="661" mass="73457">MVRPSLTPLLNQFSKYPTVGNWNTQIREAVNNGYPHKALTLYRLMKQAGLIPDKLTLPFVAKACAKISDLKQSQIIHAHIFKSPFWSDIFVGTAVIDMYVKCNKLNLAHQVFDNMPERDVTMWNAMLLGFAHLGSVDGFFVLFQEMRLHGFIPDLITIIGLTQSVIELKDLNLVRGSHAFGIRFGMINNVSLANTLISGYSKCGDLVSAKCMFDTICFESRTNVSWNSLIAGHALIRNHNETFNLYRCMLCNDGRKPDISTFLSVLSSCVLPEALGYGKLVHSHVIQLGCDYDVTLGNTLITMYSKCGDIDSARHLFHNMTYKTCITWTAMIGGYAANGSLDKAYSLFFDMQAAGETPDVVTLLSLIAGCGRTGSLELGRWLNNYGISKGLRDSIVVCNAMIDMYAKCGSLDEAKKLFHSMPSKTIVSWTTMISGLAMNGEFTEALELFLKMIEQGVEPNHITFLAVLQACIHAGFLDEGMECFDLMTRVYKLNPGLEHYSCIVDLLGRKGKFKEALEFIKSMPFDPDAAIWGALLGACKIYKNVDIGEYAAYHLYKLEPEAAVSYVEMANIYASAGRWDGVSKVRALMKCNKVKKSPGQSLIQVDGKNHIFGVEERCHPVGSQIFELLDVLAFQLKQAGVSYHFEGVPQHETELQESLVA</sequence>
<proteinExistence type="inferred from homology"/>
<dbReference type="InterPro" id="IPR002885">
    <property type="entry name" value="PPR_rpt"/>
</dbReference>
<dbReference type="Proteomes" id="UP000035740">
    <property type="component" value="Unassembled WGS sequence"/>
</dbReference>
<dbReference type="OMA" id="LFDCMSD"/>
<dbReference type="Gene3D" id="1.25.40.10">
    <property type="entry name" value="Tetratricopeptide repeat domain"/>
    <property type="match status" value="5"/>
</dbReference>
<protein>
    <submittedName>
        <fullName evidence="4">Uncharacterized protein</fullName>
    </submittedName>
</protein>
<dbReference type="Pfam" id="PF20431">
    <property type="entry name" value="E_motif"/>
    <property type="match status" value="1"/>
</dbReference>
<feature type="repeat" description="PPR" evidence="3">
    <location>
        <begin position="18"/>
        <end position="52"/>
    </location>
</feature>
<dbReference type="Gramene" id="KMS97922">
    <property type="protein sequence ID" value="KMS97922"/>
    <property type="gene ID" value="BVRB_4g097410"/>
</dbReference>
<dbReference type="PANTHER" id="PTHR24015:SF1993">
    <property type="entry name" value="PENTATRICOPEPTIDE REPEAT-CONTAINING PROTEIN"/>
    <property type="match status" value="1"/>
</dbReference>
<feature type="repeat" description="PPR" evidence="3">
    <location>
        <begin position="425"/>
        <end position="459"/>
    </location>
</feature>
<gene>
    <name evidence="4" type="ORF">BVRB_4g097410</name>
</gene>
<dbReference type="Pfam" id="PF01535">
    <property type="entry name" value="PPR"/>
    <property type="match status" value="8"/>
</dbReference>
<dbReference type="FunFam" id="1.25.40.10:FF:000280">
    <property type="entry name" value="Pentatricopeptide repeat-containing protein"/>
    <property type="match status" value="1"/>
</dbReference>
<feature type="repeat" description="PPR" evidence="3">
    <location>
        <begin position="324"/>
        <end position="358"/>
    </location>
</feature>
<accession>A0A0J8BD82</accession>
<keyword evidence="1" id="KW-0677">Repeat</keyword>
<dbReference type="FunFam" id="1.25.40.10:FF:000344">
    <property type="entry name" value="Pentatricopeptide repeat-containing protein"/>
    <property type="match status" value="1"/>
</dbReference>
<evidence type="ECO:0000256" key="3">
    <source>
        <dbReference type="PROSITE-ProRule" id="PRU00708"/>
    </source>
</evidence>
<dbReference type="FunFam" id="1.25.40.10:FF:000031">
    <property type="entry name" value="Pentatricopeptide repeat-containing protein mitochondrial"/>
    <property type="match status" value="1"/>
</dbReference>
<evidence type="ECO:0000256" key="1">
    <source>
        <dbReference type="ARBA" id="ARBA00022737"/>
    </source>
</evidence>
<evidence type="ECO:0000256" key="2">
    <source>
        <dbReference type="ARBA" id="ARBA00061659"/>
    </source>
</evidence>
<organism evidence="4 5">
    <name type="scientific">Beta vulgaris subsp. vulgaris</name>
    <name type="common">Beet</name>
    <dbReference type="NCBI Taxonomy" id="3555"/>
    <lineage>
        <taxon>Eukaryota</taxon>
        <taxon>Viridiplantae</taxon>
        <taxon>Streptophyta</taxon>
        <taxon>Embryophyta</taxon>
        <taxon>Tracheophyta</taxon>
        <taxon>Spermatophyta</taxon>
        <taxon>Magnoliopsida</taxon>
        <taxon>eudicotyledons</taxon>
        <taxon>Gunneridae</taxon>
        <taxon>Pentapetalae</taxon>
        <taxon>Caryophyllales</taxon>
        <taxon>Chenopodiaceae</taxon>
        <taxon>Betoideae</taxon>
        <taxon>Beta</taxon>
    </lineage>
</organism>
<dbReference type="EMBL" id="KQ090287">
    <property type="protein sequence ID" value="KMS97922.1"/>
    <property type="molecule type" value="Genomic_DNA"/>
</dbReference>
<evidence type="ECO:0000313" key="5">
    <source>
        <dbReference type="Proteomes" id="UP000035740"/>
    </source>
</evidence>
<dbReference type="eggNOG" id="KOG4197">
    <property type="taxonomic scope" value="Eukaryota"/>
</dbReference>
<dbReference type="PANTHER" id="PTHR24015">
    <property type="entry name" value="OS07G0578800 PROTEIN-RELATED"/>
    <property type="match status" value="1"/>
</dbReference>
<evidence type="ECO:0000313" key="4">
    <source>
        <dbReference type="EMBL" id="KMS97922.1"/>
    </source>
</evidence>
<dbReference type="GO" id="GO:0003723">
    <property type="term" value="F:RNA binding"/>
    <property type="evidence" value="ECO:0007669"/>
    <property type="project" value="InterPro"/>
</dbReference>
<dbReference type="InterPro" id="IPR011990">
    <property type="entry name" value="TPR-like_helical_dom_sf"/>
</dbReference>
<dbReference type="GO" id="GO:0009451">
    <property type="term" value="P:RNA modification"/>
    <property type="evidence" value="ECO:0007669"/>
    <property type="project" value="InterPro"/>
</dbReference>
<keyword evidence="5" id="KW-1185">Reference proteome</keyword>
<comment type="similarity">
    <text evidence="2">Belongs to the PPR family. PCMP-E subfamily.</text>
</comment>
<dbReference type="Pfam" id="PF13041">
    <property type="entry name" value="PPR_2"/>
    <property type="match status" value="2"/>
</dbReference>
<name>A0A0J8BD82_BETVV</name>
<dbReference type="FunFam" id="1.25.40.10:FF:000968">
    <property type="entry name" value="Pentatricopeptide repeat-containing protein, mitochondrial"/>
    <property type="match status" value="1"/>
</dbReference>
<feature type="repeat" description="PPR" evidence="3">
    <location>
        <begin position="119"/>
        <end position="153"/>
    </location>
</feature>
<dbReference type="NCBIfam" id="TIGR00756">
    <property type="entry name" value="PPR"/>
    <property type="match status" value="4"/>
</dbReference>